<proteinExistence type="predicted"/>
<comment type="caution">
    <text evidence="1">The sequence shown here is derived from an EMBL/GenBank/DDBJ whole genome shotgun (WGS) entry which is preliminary data.</text>
</comment>
<gene>
    <name evidence="1" type="ORF">DT99_22945</name>
</gene>
<dbReference type="AlphaFoldDB" id="A0A071MLD1"/>
<dbReference type="EMBL" id="JJOA01000020">
    <property type="protein sequence ID" value="KEA57281.1"/>
    <property type="molecule type" value="Genomic_DNA"/>
</dbReference>
<reference evidence="1" key="1">
    <citation type="submission" date="2014-04" db="EMBL/GenBank/DDBJ databases">
        <title>In planta biocontrol of soil-borne Fusarium wilt of banana through a plant endophytic bacterium, Burkholderia cenocepacia 869T2.</title>
        <authorList>
            <person name="Ho Y.-N."/>
            <person name="Chiang H.-M."/>
            <person name="Chao C.-P."/>
            <person name="Su C.-C."/>
            <person name="Hsu H.-F."/>
            <person name="Guo C.-T."/>
            <person name="Hsieh J.-L."/>
            <person name="Huang C.-C."/>
        </authorList>
    </citation>
    <scope>NUCLEOTIDE SEQUENCE [LARGE SCALE GENOMIC DNA]</scope>
    <source>
        <strain evidence="1">869T2</strain>
    </source>
</reference>
<dbReference type="OrthoDB" id="9007594at2"/>
<name>A0A071MLD1_9BURK</name>
<sequence length="94" mass="10730">MKIDRSAIPCYLVLRAGWAPYVLNEDRRVLRREASPLLRAFARSRGRFAHVDGVAWNIFSDTEGLSAIERRETAFFALINGTETEHQLRLLASL</sequence>
<evidence type="ECO:0000313" key="1">
    <source>
        <dbReference type="EMBL" id="KEA57281.1"/>
    </source>
</evidence>
<accession>A0A071MLD1</accession>
<organism evidence="1">
    <name type="scientific">Burkholderia cenocepacia</name>
    <dbReference type="NCBI Taxonomy" id="95486"/>
    <lineage>
        <taxon>Bacteria</taxon>
        <taxon>Pseudomonadati</taxon>
        <taxon>Pseudomonadota</taxon>
        <taxon>Betaproteobacteria</taxon>
        <taxon>Burkholderiales</taxon>
        <taxon>Burkholderiaceae</taxon>
        <taxon>Burkholderia</taxon>
        <taxon>Burkholderia cepacia complex</taxon>
    </lineage>
</organism>
<protein>
    <submittedName>
        <fullName evidence="1">Uncharacterized protein</fullName>
    </submittedName>
</protein>